<organism evidence="6 7">
    <name type="scientific">Tsukamurella tyrosinosolvens</name>
    <dbReference type="NCBI Taxonomy" id="57704"/>
    <lineage>
        <taxon>Bacteria</taxon>
        <taxon>Bacillati</taxon>
        <taxon>Actinomycetota</taxon>
        <taxon>Actinomycetes</taxon>
        <taxon>Mycobacteriales</taxon>
        <taxon>Tsukamurellaceae</taxon>
        <taxon>Tsukamurella</taxon>
    </lineage>
</organism>
<protein>
    <submittedName>
        <fullName evidence="6">Uncharacterized conserved protein YabE, contains G5 and tandem DUF348 domains</fullName>
    </submittedName>
</protein>
<dbReference type="InterPro" id="IPR010618">
    <property type="entry name" value="RPF"/>
</dbReference>
<dbReference type="OrthoDB" id="1404170at2"/>
<evidence type="ECO:0000259" key="5">
    <source>
        <dbReference type="PROSITE" id="PS51109"/>
    </source>
</evidence>
<keyword evidence="2" id="KW-0732">Signal</keyword>
<keyword evidence="3" id="KW-0378">Hydrolase</keyword>
<feature type="compositionally biased region" description="Polar residues" evidence="4">
    <location>
        <begin position="9"/>
        <end position="18"/>
    </location>
</feature>
<dbReference type="EMBL" id="FNSA01000003">
    <property type="protein sequence ID" value="SEB99471.1"/>
    <property type="molecule type" value="Genomic_DNA"/>
</dbReference>
<evidence type="ECO:0000313" key="7">
    <source>
        <dbReference type="Proteomes" id="UP000182241"/>
    </source>
</evidence>
<comment type="similarity">
    <text evidence="1">Belongs to the transglycosylase family. Rpf subfamily.</text>
</comment>
<evidence type="ECO:0000256" key="1">
    <source>
        <dbReference type="ARBA" id="ARBA00010830"/>
    </source>
</evidence>
<dbReference type="Gene3D" id="2.20.230.10">
    <property type="entry name" value="Resuscitation-promoting factor rpfb"/>
    <property type="match status" value="1"/>
</dbReference>
<dbReference type="Proteomes" id="UP000182241">
    <property type="component" value="Unassembled WGS sequence"/>
</dbReference>
<dbReference type="Pfam" id="PF07501">
    <property type="entry name" value="G5"/>
    <property type="match status" value="1"/>
</dbReference>
<dbReference type="STRING" id="57704.SAMN04489793_1291"/>
<evidence type="ECO:0000313" key="6">
    <source>
        <dbReference type="EMBL" id="SEB99471.1"/>
    </source>
</evidence>
<dbReference type="Gene3D" id="1.10.530.10">
    <property type="match status" value="1"/>
</dbReference>
<feature type="compositionally biased region" description="Basic and acidic residues" evidence="4">
    <location>
        <begin position="348"/>
        <end position="372"/>
    </location>
</feature>
<dbReference type="Pfam" id="PF06737">
    <property type="entry name" value="Transglycosylas"/>
    <property type="match status" value="1"/>
</dbReference>
<feature type="region of interest" description="Disordered" evidence="4">
    <location>
        <begin position="1"/>
        <end position="32"/>
    </location>
</feature>
<dbReference type="PROSITE" id="PS51109">
    <property type="entry name" value="G5"/>
    <property type="match status" value="1"/>
</dbReference>
<dbReference type="GO" id="GO:0016787">
    <property type="term" value="F:hydrolase activity"/>
    <property type="evidence" value="ECO:0007669"/>
    <property type="project" value="UniProtKB-KW"/>
</dbReference>
<dbReference type="InterPro" id="IPR023346">
    <property type="entry name" value="Lysozyme-like_dom_sf"/>
</dbReference>
<feature type="domain" description="G5" evidence="5">
    <location>
        <begin position="329"/>
        <end position="409"/>
    </location>
</feature>
<dbReference type="Pfam" id="PF03990">
    <property type="entry name" value="DUF348"/>
    <property type="match status" value="3"/>
</dbReference>
<dbReference type="CDD" id="cd13925">
    <property type="entry name" value="RPF"/>
    <property type="match status" value="1"/>
</dbReference>
<dbReference type="InterPro" id="IPR011098">
    <property type="entry name" value="G5_dom"/>
</dbReference>
<dbReference type="InterPro" id="IPR007137">
    <property type="entry name" value="DUF348"/>
</dbReference>
<gene>
    <name evidence="6" type="ORF">SAMN04489793_1291</name>
</gene>
<proteinExistence type="inferred from homology"/>
<sequence>MPELDADDNTTTVDQPTSHPRRGAFGSTRERTAEFDVTQVFARFTDIEGKPLDPEADREIIDLEAEVYGDDAVAEAESLALAAEEQYAAEHPQAEALPEPAVLDADADEAPEPAAQTESDDDKPGVLDGLTAKLENTPVRAVTGAMLVALMATGGTAAALYQDFTVTVDGQTHEVSTMSRSVKSILGSAGIDADAADRVSPALGESVKPGQPITVQHARDVAVNVNGKVRTVKTTDLTMGAALASAGLGDAKNFVSLPLDAQVPLDGAAVSVVTPVTATVLDAGGKVVANAAGRTVGEYLAKMGVPLIQQDSVKPSANTPVTPGMTISVNRNRTSTVTVTEPYTAPPKKIDDPKLTNGKTEIKDPGKPGKQEVQYREHVVDGKVVSREKVGSKVLDAGVAGVTAVGTAPGAPFVAPGSVWDRLVQCESTGNWSINTGNGFYGGVQFDYGTWLRHGGGKYAPRADLATREEQIDIARKTLKAQGWGAWPSCSARLGLSGNSE</sequence>
<evidence type="ECO:0000256" key="3">
    <source>
        <dbReference type="ARBA" id="ARBA00022801"/>
    </source>
</evidence>
<dbReference type="AlphaFoldDB" id="A0A1H4NWA9"/>
<accession>A0A1H4NWA9</accession>
<evidence type="ECO:0000256" key="2">
    <source>
        <dbReference type="ARBA" id="ARBA00022729"/>
    </source>
</evidence>
<dbReference type="SUPFAM" id="SSF53955">
    <property type="entry name" value="Lysozyme-like"/>
    <property type="match status" value="1"/>
</dbReference>
<dbReference type="RefSeq" id="WP_068741001.1">
    <property type="nucleotide sequence ID" value="NZ_CP019066.1"/>
</dbReference>
<name>A0A1H4NWA9_TSUTY</name>
<evidence type="ECO:0000256" key="4">
    <source>
        <dbReference type="SAM" id="MobiDB-lite"/>
    </source>
</evidence>
<keyword evidence="7" id="KW-1185">Reference proteome</keyword>
<dbReference type="SMART" id="SM01208">
    <property type="entry name" value="G5"/>
    <property type="match status" value="1"/>
</dbReference>
<feature type="region of interest" description="Disordered" evidence="4">
    <location>
        <begin position="342"/>
        <end position="372"/>
    </location>
</feature>
<reference evidence="7" key="1">
    <citation type="submission" date="2016-10" db="EMBL/GenBank/DDBJ databases">
        <authorList>
            <person name="Varghese N."/>
            <person name="Submissions S."/>
        </authorList>
    </citation>
    <scope>NUCLEOTIDE SEQUENCE [LARGE SCALE GENOMIC DNA]</scope>
    <source>
        <strain evidence="7">DSM 44234</strain>
    </source>
</reference>